<comment type="similarity">
    <text evidence="9">Belongs to the binding-protein-dependent transport system permease family. LivHM subfamily.</text>
</comment>
<keyword evidence="7 10" id="KW-1133">Transmembrane helix</keyword>
<dbReference type="GO" id="GO:0015190">
    <property type="term" value="F:L-leucine transmembrane transporter activity"/>
    <property type="evidence" value="ECO:0007669"/>
    <property type="project" value="TreeGrafter"/>
</dbReference>
<evidence type="ECO:0000256" key="5">
    <source>
        <dbReference type="ARBA" id="ARBA00022692"/>
    </source>
</evidence>
<dbReference type="InterPro" id="IPR001851">
    <property type="entry name" value="ABC_transp_permease"/>
</dbReference>
<organism evidence="11 12">
    <name type="scientific">Tectimicrobiota bacterium</name>
    <dbReference type="NCBI Taxonomy" id="2528274"/>
    <lineage>
        <taxon>Bacteria</taxon>
        <taxon>Pseudomonadati</taxon>
        <taxon>Nitrospinota/Tectimicrobiota group</taxon>
        <taxon>Candidatus Tectimicrobiota</taxon>
    </lineage>
</organism>
<dbReference type="Pfam" id="PF02653">
    <property type="entry name" value="BPD_transp_2"/>
    <property type="match status" value="1"/>
</dbReference>
<keyword evidence="2" id="KW-0813">Transport</keyword>
<evidence type="ECO:0000313" key="12">
    <source>
        <dbReference type="Proteomes" id="UP000712673"/>
    </source>
</evidence>
<evidence type="ECO:0000256" key="7">
    <source>
        <dbReference type="ARBA" id="ARBA00022989"/>
    </source>
</evidence>
<evidence type="ECO:0000256" key="6">
    <source>
        <dbReference type="ARBA" id="ARBA00022970"/>
    </source>
</evidence>
<evidence type="ECO:0000256" key="2">
    <source>
        <dbReference type="ARBA" id="ARBA00022448"/>
    </source>
</evidence>
<evidence type="ECO:0000256" key="10">
    <source>
        <dbReference type="SAM" id="Phobius"/>
    </source>
</evidence>
<feature type="transmembrane region" description="Helical" evidence="10">
    <location>
        <begin position="188"/>
        <end position="209"/>
    </location>
</feature>
<dbReference type="CDD" id="cd06582">
    <property type="entry name" value="TM_PBP1_LivH_like"/>
    <property type="match status" value="1"/>
</dbReference>
<evidence type="ECO:0000256" key="3">
    <source>
        <dbReference type="ARBA" id="ARBA00022475"/>
    </source>
</evidence>
<feature type="transmembrane region" description="Helical" evidence="10">
    <location>
        <begin position="92"/>
        <end position="113"/>
    </location>
</feature>
<keyword evidence="6" id="KW-0029">Amino-acid transport</keyword>
<dbReference type="GO" id="GO:0042941">
    <property type="term" value="P:D-alanine transmembrane transport"/>
    <property type="evidence" value="ECO:0007669"/>
    <property type="project" value="TreeGrafter"/>
</dbReference>
<accession>A0A938B3P9</accession>
<dbReference type="GO" id="GO:0005886">
    <property type="term" value="C:plasma membrane"/>
    <property type="evidence" value="ECO:0007669"/>
    <property type="project" value="UniProtKB-SubCell"/>
</dbReference>
<comment type="subcellular location">
    <subcellularLocation>
        <location evidence="1">Cell membrane</location>
        <topology evidence="1">Multi-pass membrane protein</topology>
    </subcellularLocation>
</comment>
<dbReference type="GO" id="GO:0005304">
    <property type="term" value="F:L-valine transmembrane transporter activity"/>
    <property type="evidence" value="ECO:0007669"/>
    <property type="project" value="TreeGrafter"/>
</dbReference>
<dbReference type="InterPro" id="IPR052157">
    <property type="entry name" value="BCAA_transport_permease"/>
</dbReference>
<dbReference type="GO" id="GO:0015188">
    <property type="term" value="F:L-isoleucine transmembrane transporter activity"/>
    <property type="evidence" value="ECO:0007669"/>
    <property type="project" value="TreeGrafter"/>
</dbReference>
<feature type="transmembrane region" description="Helical" evidence="10">
    <location>
        <begin position="60"/>
        <end position="80"/>
    </location>
</feature>
<keyword evidence="3" id="KW-1003">Cell membrane</keyword>
<evidence type="ECO:0000256" key="1">
    <source>
        <dbReference type="ARBA" id="ARBA00004651"/>
    </source>
</evidence>
<sequence length="288" mass="31212">MLQLIVYGLISGSILALGAIGLTLIYGILNFANFAHGDLMALGAYLVLFFKVGLGLPMWLAFLLGMLCTALLGVGLDRVWFRPLRQRRARAAIMAISSLGLALILQNLIRMLWGPQVQYYARDIHFPFTVPILQVRLNAQQILIFTIALGLVILVSLFLHHTRLGKAMRATSDNFALALVSGIDTERVVIWTWLLGAGLAAAGGILLGMSVRLQPIMGWDLLLPIFAATILGGIGSPYGAMAGAFIIGLAEELSTPFIPTEYKTAVSMLLLVLVLLVRPRGLFGSWKA</sequence>
<dbReference type="EMBL" id="VGLS01000241">
    <property type="protein sequence ID" value="MBM3224008.1"/>
    <property type="molecule type" value="Genomic_DNA"/>
</dbReference>
<feature type="transmembrane region" description="Helical" evidence="10">
    <location>
        <begin position="221"/>
        <end position="250"/>
    </location>
</feature>
<dbReference type="GO" id="GO:0015808">
    <property type="term" value="P:L-alanine transport"/>
    <property type="evidence" value="ECO:0007669"/>
    <property type="project" value="TreeGrafter"/>
</dbReference>
<proteinExistence type="inferred from homology"/>
<dbReference type="PANTHER" id="PTHR11795:SF371">
    <property type="entry name" value="HIGH-AFFINITY BRANCHED-CHAIN AMINO ACID TRANSPORT SYSTEM PERMEASE PROTEIN LIVH"/>
    <property type="match status" value="1"/>
</dbReference>
<dbReference type="GO" id="GO:1903806">
    <property type="term" value="P:L-isoleucine import across plasma membrane"/>
    <property type="evidence" value="ECO:0007669"/>
    <property type="project" value="TreeGrafter"/>
</dbReference>
<evidence type="ECO:0000256" key="4">
    <source>
        <dbReference type="ARBA" id="ARBA00022519"/>
    </source>
</evidence>
<dbReference type="Proteomes" id="UP000712673">
    <property type="component" value="Unassembled WGS sequence"/>
</dbReference>
<keyword evidence="4" id="KW-0997">Cell inner membrane</keyword>
<evidence type="ECO:0000256" key="8">
    <source>
        <dbReference type="ARBA" id="ARBA00023136"/>
    </source>
</evidence>
<dbReference type="PANTHER" id="PTHR11795">
    <property type="entry name" value="BRANCHED-CHAIN AMINO ACID TRANSPORT SYSTEM PERMEASE PROTEIN LIVH"/>
    <property type="match status" value="1"/>
</dbReference>
<keyword evidence="8 10" id="KW-0472">Membrane</keyword>
<comment type="caution">
    <text evidence="11">The sequence shown here is derived from an EMBL/GenBank/DDBJ whole genome shotgun (WGS) entry which is preliminary data.</text>
</comment>
<keyword evidence="5 10" id="KW-0812">Transmembrane</keyword>
<gene>
    <name evidence="11" type="ORF">FJZ47_09430</name>
</gene>
<feature type="transmembrane region" description="Helical" evidence="10">
    <location>
        <begin position="6"/>
        <end position="29"/>
    </location>
</feature>
<evidence type="ECO:0000256" key="9">
    <source>
        <dbReference type="ARBA" id="ARBA00037998"/>
    </source>
</evidence>
<dbReference type="AlphaFoldDB" id="A0A938B3P9"/>
<dbReference type="GO" id="GO:0015192">
    <property type="term" value="F:L-phenylalanine transmembrane transporter activity"/>
    <property type="evidence" value="ECO:0007669"/>
    <property type="project" value="TreeGrafter"/>
</dbReference>
<reference evidence="11" key="1">
    <citation type="submission" date="2019-03" db="EMBL/GenBank/DDBJ databases">
        <title>Lake Tanganyika Metagenome-Assembled Genomes (MAGs).</title>
        <authorList>
            <person name="Tran P."/>
        </authorList>
    </citation>
    <scope>NUCLEOTIDE SEQUENCE</scope>
    <source>
        <strain evidence="11">K_DeepCast_65m_m2_066</strain>
    </source>
</reference>
<name>A0A938B3P9_UNCTE</name>
<evidence type="ECO:0000313" key="11">
    <source>
        <dbReference type="EMBL" id="MBM3224008.1"/>
    </source>
</evidence>
<protein>
    <submittedName>
        <fullName evidence="11">Branched-chain amino acid ABC transporter permease</fullName>
    </submittedName>
</protein>
<feature type="transmembrane region" description="Helical" evidence="10">
    <location>
        <begin position="142"/>
        <end position="159"/>
    </location>
</feature>